<reference evidence="6 7" key="1">
    <citation type="journal article" date="2024" name="J Genomics">
        <title>Draft genome sequencing and assembly of Favolaschia claudopus CIRM-BRFM 2984 isolated from oak limbs.</title>
        <authorList>
            <person name="Navarro D."/>
            <person name="Drula E."/>
            <person name="Chaduli D."/>
            <person name="Cazenave R."/>
            <person name="Ahrendt S."/>
            <person name="Wang J."/>
            <person name="Lipzen A."/>
            <person name="Daum C."/>
            <person name="Barry K."/>
            <person name="Grigoriev I.V."/>
            <person name="Favel A."/>
            <person name="Rosso M.N."/>
            <person name="Martin F."/>
        </authorList>
    </citation>
    <scope>NUCLEOTIDE SEQUENCE [LARGE SCALE GENOMIC DNA]</scope>
    <source>
        <strain evidence="6 7">CIRM-BRFM 2984</strain>
    </source>
</reference>
<dbReference type="Proteomes" id="UP001362999">
    <property type="component" value="Unassembled WGS sequence"/>
</dbReference>
<dbReference type="PROSITE" id="PS01360">
    <property type="entry name" value="ZF_MYND_1"/>
    <property type="match status" value="1"/>
</dbReference>
<accession>A0AAW0ABY5</accession>
<keyword evidence="3" id="KW-0862">Zinc</keyword>
<comment type="caution">
    <text evidence="6">The sequence shown here is derived from an EMBL/GenBank/DDBJ whole genome shotgun (WGS) entry which is preliminary data.</text>
</comment>
<dbReference type="Pfam" id="PF01753">
    <property type="entry name" value="zf-MYND"/>
    <property type="match status" value="1"/>
</dbReference>
<sequence length="597" mass="66152">MSNVASIITELSKFDATRSSQDRIRILSDLLAAIDHCPAVDVDPQKTIECLLPYFTPLGTRNGDPVPPESSSDAHQTIFSGTAITALASIVRRYHVTPQWPKVLELLVACWSATVIALLFYSRGLLRTGTPPATLEIDSPAHTFTAIVTLLRMYSDIESLANLLQSTREVTGIMIRLWAVEVKSPHLAAQLQELFADTCPPTAAVMLRSCLFGPHRLDGYDDATEIFALEGSLEDTAIAEICLEHIRRNCVAGHLPNLQTDLRNLLSLQSTALHFHLINQNSIGGATETLVHLTNTPLDPASAELVADCISQICEYLQKYLVSAGIVGLRQSLESGLLIGILRCHSWIKSEQPEFKCLAELLSVQIPKYFVCISILREVHKSFRLVQELSLIGSLPVAYRNLWLGLETYARGRIKLATDDELNEVVCSREECESSSSMRCGNCWEAAYCSQQCQLLSWTKHQVVCQALTNARLHGISAELDDCDVQFALRVAQRDFEDHKADICKKWTQNGTLPLTAGIDYSVFPHAVYIEAPAVVRKQMVSDAAIYAIFSQDLTRKEYYMCDLGLSREAENTDEETIAAVVQIVSTQPIPAFFPIN</sequence>
<dbReference type="AlphaFoldDB" id="A0AAW0ABY5"/>
<evidence type="ECO:0000313" key="7">
    <source>
        <dbReference type="Proteomes" id="UP001362999"/>
    </source>
</evidence>
<dbReference type="SUPFAM" id="SSF144232">
    <property type="entry name" value="HIT/MYND zinc finger-like"/>
    <property type="match status" value="1"/>
</dbReference>
<evidence type="ECO:0000313" key="6">
    <source>
        <dbReference type="EMBL" id="KAK7006208.1"/>
    </source>
</evidence>
<dbReference type="Gene3D" id="6.10.140.2220">
    <property type="match status" value="1"/>
</dbReference>
<evidence type="ECO:0000256" key="2">
    <source>
        <dbReference type="ARBA" id="ARBA00022771"/>
    </source>
</evidence>
<gene>
    <name evidence="6" type="ORF">R3P38DRAFT_3037311</name>
</gene>
<organism evidence="6 7">
    <name type="scientific">Favolaschia claudopus</name>
    <dbReference type="NCBI Taxonomy" id="2862362"/>
    <lineage>
        <taxon>Eukaryota</taxon>
        <taxon>Fungi</taxon>
        <taxon>Dikarya</taxon>
        <taxon>Basidiomycota</taxon>
        <taxon>Agaricomycotina</taxon>
        <taxon>Agaricomycetes</taxon>
        <taxon>Agaricomycetidae</taxon>
        <taxon>Agaricales</taxon>
        <taxon>Marasmiineae</taxon>
        <taxon>Mycenaceae</taxon>
        <taxon>Favolaschia</taxon>
    </lineage>
</organism>
<evidence type="ECO:0000256" key="3">
    <source>
        <dbReference type="ARBA" id="ARBA00022833"/>
    </source>
</evidence>
<evidence type="ECO:0000256" key="1">
    <source>
        <dbReference type="ARBA" id="ARBA00022723"/>
    </source>
</evidence>
<name>A0AAW0ABY5_9AGAR</name>
<evidence type="ECO:0000259" key="5">
    <source>
        <dbReference type="PROSITE" id="PS50865"/>
    </source>
</evidence>
<proteinExistence type="predicted"/>
<keyword evidence="1" id="KW-0479">Metal-binding</keyword>
<dbReference type="InterPro" id="IPR002893">
    <property type="entry name" value="Znf_MYND"/>
</dbReference>
<keyword evidence="7" id="KW-1185">Reference proteome</keyword>
<keyword evidence="2 4" id="KW-0863">Zinc-finger</keyword>
<feature type="domain" description="MYND-type" evidence="5">
    <location>
        <begin position="424"/>
        <end position="465"/>
    </location>
</feature>
<dbReference type="EMBL" id="JAWWNJ010000076">
    <property type="protein sequence ID" value="KAK7006208.1"/>
    <property type="molecule type" value="Genomic_DNA"/>
</dbReference>
<dbReference type="PROSITE" id="PS50865">
    <property type="entry name" value="ZF_MYND_2"/>
    <property type="match status" value="1"/>
</dbReference>
<protein>
    <recommendedName>
        <fullName evidence="5">MYND-type domain-containing protein</fullName>
    </recommendedName>
</protein>
<dbReference type="GO" id="GO:0008270">
    <property type="term" value="F:zinc ion binding"/>
    <property type="evidence" value="ECO:0007669"/>
    <property type="project" value="UniProtKB-KW"/>
</dbReference>
<evidence type="ECO:0000256" key="4">
    <source>
        <dbReference type="PROSITE-ProRule" id="PRU00134"/>
    </source>
</evidence>